<comment type="caution">
    <text evidence="1">The sequence shown here is derived from an EMBL/GenBank/DDBJ whole genome shotgun (WGS) entry which is preliminary data.</text>
</comment>
<sequence length="146" mass="16261">MAHQLITPTGYDVFEPSEEIFYFTLVEKPGAFWLTDDGLACGEGLRGDLFNSELVDDIPYFMSKGQYLVVGGDNNLVLSETRPVHPDNIVQIHLDEQYSSMFALSRGDGVSFASCAWAAGSPKSVVRFDTVRANATLFHMMNILWM</sequence>
<proteinExistence type="predicted"/>
<protein>
    <submittedName>
        <fullName evidence="1">Uncharacterized protein</fullName>
    </submittedName>
</protein>
<dbReference type="Proteomes" id="UP001151582">
    <property type="component" value="Unassembled WGS sequence"/>
</dbReference>
<accession>A0A9W8B408</accession>
<organism evidence="1 2">
    <name type="scientific">Dimargaris verticillata</name>
    <dbReference type="NCBI Taxonomy" id="2761393"/>
    <lineage>
        <taxon>Eukaryota</taxon>
        <taxon>Fungi</taxon>
        <taxon>Fungi incertae sedis</taxon>
        <taxon>Zoopagomycota</taxon>
        <taxon>Kickxellomycotina</taxon>
        <taxon>Dimargaritomycetes</taxon>
        <taxon>Dimargaritales</taxon>
        <taxon>Dimargaritaceae</taxon>
        <taxon>Dimargaris</taxon>
    </lineage>
</organism>
<dbReference type="EMBL" id="JANBQB010000373">
    <property type="protein sequence ID" value="KAJ1977111.1"/>
    <property type="molecule type" value="Genomic_DNA"/>
</dbReference>
<evidence type="ECO:0000313" key="1">
    <source>
        <dbReference type="EMBL" id="KAJ1977111.1"/>
    </source>
</evidence>
<dbReference type="OrthoDB" id="10298756at2759"/>
<dbReference type="AlphaFoldDB" id="A0A9W8B408"/>
<keyword evidence="2" id="KW-1185">Reference proteome</keyword>
<reference evidence="1" key="1">
    <citation type="submission" date="2022-07" db="EMBL/GenBank/DDBJ databases">
        <title>Phylogenomic reconstructions and comparative analyses of Kickxellomycotina fungi.</title>
        <authorList>
            <person name="Reynolds N.K."/>
            <person name="Stajich J.E."/>
            <person name="Barry K."/>
            <person name="Grigoriev I.V."/>
            <person name="Crous P."/>
            <person name="Smith M.E."/>
        </authorList>
    </citation>
    <scope>NUCLEOTIDE SEQUENCE</scope>
    <source>
        <strain evidence="1">RSA 567</strain>
    </source>
</reference>
<name>A0A9W8B408_9FUNG</name>
<evidence type="ECO:0000313" key="2">
    <source>
        <dbReference type="Proteomes" id="UP001151582"/>
    </source>
</evidence>
<gene>
    <name evidence="1" type="ORF">H4R34_003713</name>
</gene>